<dbReference type="GO" id="GO:0061630">
    <property type="term" value="F:ubiquitin protein ligase activity"/>
    <property type="evidence" value="ECO:0007669"/>
    <property type="project" value="UniProtKB-EC"/>
</dbReference>
<evidence type="ECO:0000256" key="8">
    <source>
        <dbReference type="ARBA" id="ARBA00022833"/>
    </source>
</evidence>
<evidence type="ECO:0000256" key="4">
    <source>
        <dbReference type="ARBA" id="ARBA00022723"/>
    </source>
</evidence>
<evidence type="ECO:0000256" key="6">
    <source>
        <dbReference type="ARBA" id="ARBA00022771"/>
    </source>
</evidence>
<evidence type="ECO:0000256" key="1">
    <source>
        <dbReference type="ARBA" id="ARBA00001798"/>
    </source>
</evidence>
<organism evidence="10 11">
    <name type="scientific">Colletotrichum musicola</name>
    <dbReference type="NCBI Taxonomy" id="2175873"/>
    <lineage>
        <taxon>Eukaryota</taxon>
        <taxon>Fungi</taxon>
        <taxon>Dikarya</taxon>
        <taxon>Ascomycota</taxon>
        <taxon>Pezizomycotina</taxon>
        <taxon>Sordariomycetes</taxon>
        <taxon>Hypocreomycetidae</taxon>
        <taxon>Glomerellales</taxon>
        <taxon>Glomerellaceae</taxon>
        <taxon>Colletotrichum</taxon>
        <taxon>Colletotrichum orchidearum species complex</taxon>
    </lineage>
</organism>
<keyword evidence="8" id="KW-0862">Zinc</keyword>
<dbReference type="InterPro" id="IPR031127">
    <property type="entry name" value="E3_UB_ligase_RBR"/>
</dbReference>
<dbReference type="InterPro" id="IPR013083">
    <property type="entry name" value="Znf_RING/FYVE/PHD"/>
</dbReference>
<dbReference type="InterPro" id="IPR002867">
    <property type="entry name" value="IBR_dom"/>
</dbReference>
<keyword evidence="6" id="KW-0863">Zinc-finger</keyword>
<dbReference type="EC" id="2.3.2.31" evidence="2"/>
<reference evidence="10" key="1">
    <citation type="journal article" date="2020" name="Phytopathology">
        <title>Genome Sequence Resources of Colletotrichum truncatum, C. plurivorum, C. musicola, and C. sojae: Four Species Pathogenic to Soybean (Glycine max).</title>
        <authorList>
            <person name="Rogerio F."/>
            <person name="Boufleur T.R."/>
            <person name="Ciampi-Guillardi M."/>
            <person name="Sukno S.A."/>
            <person name="Thon M.R."/>
            <person name="Massola Junior N.S."/>
            <person name="Baroncelli R."/>
        </authorList>
    </citation>
    <scope>NUCLEOTIDE SEQUENCE</scope>
    <source>
        <strain evidence="10">LFN0074</strain>
    </source>
</reference>
<evidence type="ECO:0000313" key="10">
    <source>
        <dbReference type="EMBL" id="KAF6834614.1"/>
    </source>
</evidence>
<evidence type="ECO:0000256" key="2">
    <source>
        <dbReference type="ARBA" id="ARBA00012251"/>
    </source>
</evidence>
<feature type="domain" description="RING-type" evidence="9">
    <location>
        <begin position="200"/>
        <end position="415"/>
    </location>
</feature>
<dbReference type="GO" id="GO:0016567">
    <property type="term" value="P:protein ubiquitination"/>
    <property type="evidence" value="ECO:0007669"/>
    <property type="project" value="InterPro"/>
</dbReference>
<dbReference type="GO" id="GO:0008270">
    <property type="term" value="F:zinc ion binding"/>
    <property type="evidence" value="ECO:0007669"/>
    <property type="project" value="UniProtKB-KW"/>
</dbReference>
<dbReference type="Gene3D" id="1.20.120.1750">
    <property type="match status" value="1"/>
</dbReference>
<dbReference type="PANTHER" id="PTHR11685">
    <property type="entry name" value="RBR FAMILY RING FINGER AND IBR DOMAIN-CONTAINING"/>
    <property type="match status" value="1"/>
</dbReference>
<gene>
    <name evidence="10" type="ORF">CMUS01_06086</name>
</gene>
<keyword evidence="4" id="KW-0479">Metal-binding</keyword>
<comment type="catalytic activity">
    <reaction evidence="1">
        <text>[E2 ubiquitin-conjugating enzyme]-S-ubiquitinyl-L-cysteine + [acceptor protein]-L-lysine = [E2 ubiquitin-conjugating enzyme]-L-cysteine + [acceptor protein]-N(6)-ubiquitinyl-L-lysine.</text>
        <dbReference type="EC" id="2.3.2.31"/>
    </reaction>
</comment>
<dbReference type="Pfam" id="PF01485">
    <property type="entry name" value="IBR"/>
    <property type="match status" value="1"/>
</dbReference>
<name>A0A8H6KN58_9PEZI</name>
<dbReference type="Pfam" id="PF22191">
    <property type="entry name" value="IBR_1"/>
    <property type="match status" value="1"/>
</dbReference>
<keyword evidence="7" id="KW-0833">Ubl conjugation pathway</keyword>
<keyword evidence="5" id="KW-0677">Repeat</keyword>
<dbReference type="PROSITE" id="PS51873">
    <property type="entry name" value="TRIAD"/>
    <property type="match status" value="1"/>
</dbReference>
<dbReference type="AlphaFoldDB" id="A0A8H6KN58"/>
<dbReference type="Proteomes" id="UP000639643">
    <property type="component" value="Unassembled WGS sequence"/>
</dbReference>
<accession>A0A8H6KN58</accession>
<evidence type="ECO:0000256" key="5">
    <source>
        <dbReference type="ARBA" id="ARBA00022737"/>
    </source>
</evidence>
<dbReference type="Gene3D" id="3.30.40.10">
    <property type="entry name" value="Zinc/RING finger domain, C3HC4 (zinc finger)"/>
    <property type="match status" value="1"/>
</dbReference>
<proteinExistence type="predicted"/>
<sequence length="415" mass="48418">MLYRTVCCQRIICNTCYLDGLGYNIWKDFWYNEPGSFYITCPIQSCSTQWAYRDFNDLERRIAALATRGISYRKQQLNFCRAFNYRERIEHYLPDLTRTTWHLTDQWLLTEGLHRDLERLGVMRVQPDQAAWNDHPFAYRPFAYSRIDVPGPRMMSVPFALGKLALGPASKTCVCCYTEHLTPKVPEEVIRKAVGTGWLYRGTWIWMISMFPSPSDFAVCASRHQLDTCRDCLTKHFTSRLETLGTASCDAFMCPEPGCGHVYSLRQVGILAVMVPDLLERYDQLLLRRQLDQDPKFRWCLRPSCDAGQSYDTRICETSLPECNSLMSWTRKVWCHACNFEMCYHHQTPWHHGQTCEEYDNAAKSREDDWATKRWLADHAKRCPSCNWAVQKNGGCFHMKCAHCKAQFCWLCLAD</sequence>
<keyword evidence="11" id="KW-1185">Reference proteome</keyword>
<evidence type="ECO:0000313" key="11">
    <source>
        <dbReference type="Proteomes" id="UP000639643"/>
    </source>
</evidence>
<protein>
    <recommendedName>
        <fullName evidence="2">RBR-type E3 ubiquitin transferase</fullName>
        <ecNumber evidence="2">2.3.2.31</ecNumber>
    </recommendedName>
</protein>
<evidence type="ECO:0000259" key="9">
    <source>
        <dbReference type="PROSITE" id="PS51873"/>
    </source>
</evidence>
<dbReference type="OrthoDB" id="4588842at2759"/>
<dbReference type="EMBL" id="WIGM01000193">
    <property type="protein sequence ID" value="KAF6834614.1"/>
    <property type="molecule type" value="Genomic_DNA"/>
</dbReference>
<dbReference type="InterPro" id="IPR044066">
    <property type="entry name" value="TRIAD_supradom"/>
</dbReference>
<evidence type="ECO:0000256" key="3">
    <source>
        <dbReference type="ARBA" id="ARBA00022679"/>
    </source>
</evidence>
<dbReference type="SMART" id="SM00647">
    <property type="entry name" value="IBR"/>
    <property type="match status" value="2"/>
</dbReference>
<dbReference type="SUPFAM" id="SSF57850">
    <property type="entry name" value="RING/U-box"/>
    <property type="match status" value="3"/>
</dbReference>
<keyword evidence="3" id="KW-0808">Transferase</keyword>
<evidence type="ECO:0000256" key="7">
    <source>
        <dbReference type="ARBA" id="ARBA00022786"/>
    </source>
</evidence>
<comment type="caution">
    <text evidence="10">The sequence shown here is derived from an EMBL/GenBank/DDBJ whole genome shotgun (WGS) entry which is preliminary data.</text>
</comment>